<dbReference type="AlphaFoldDB" id="A0ABC9Q0S7"/>
<dbReference type="EMBL" id="AIDT01000005">
    <property type="protein sequence ID" value="EIA14404.1"/>
    <property type="molecule type" value="Genomic_DNA"/>
</dbReference>
<evidence type="ECO:0000313" key="2">
    <source>
        <dbReference type="Proteomes" id="UP000003093"/>
    </source>
</evidence>
<protein>
    <submittedName>
        <fullName evidence="1">Uncharacterized protein</fullName>
    </submittedName>
</protein>
<organism evidence="1 2">
    <name type="scientific">Staphylococcus aureus subsp. aureus DR10</name>
    <dbReference type="NCBI Taxonomy" id="1155079"/>
    <lineage>
        <taxon>Bacteria</taxon>
        <taxon>Bacillati</taxon>
        <taxon>Bacillota</taxon>
        <taxon>Bacilli</taxon>
        <taxon>Bacillales</taxon>
        <taxon>Staphylococcaceae</taxon>
        <taxon>Staphylococcus</taxon>
    </lineage>
</organism>
<accession>A0ABC9Q0S7</accession>
<proteinExistence type="predicted"/>
<gene>
    <name evidence="1" type="ORF">ST398NM02_2839</name>
</gene>
<reference evidence="1 2" key="1">
    <citation type="journal article" date="2012" name="MBio">
        <title>Identification of a highly transmissible animal-independent Staphylococcus aureus ST398 clone with distinct genomic and cell adhesion properties.</title>
        <authorList>
            <person name="Uhlemann A.C."/>
            <person name="Porcella S.F."/>
            <person name="Trivedi S."/>
            <person name="Sullivan S.B."/>
            <person name="Hafer C."/>
            <person name="Kennedy A.D."/>
            <person name="Barbian K.D."/>
            <person name="McCarthy A.J."/>
            <person name="Street C."/>
            <person name="Hirschberg D.L."/>
            <person name="Lipkin W.I."/>
            <person name="Lindsay J.A."/>
            <person name="DeLeo F.R."/>
            <person name="Lowy F.D."/>
        </authorList>
    </citation>
    <scope>NUCLEOTIDE SEQUENCE [LARGE SCALE GENOMIC DNA]</scope>
    <source>
        <strain evidence="1 2">DR10</strain>
    </source>
</reference>
<dbReference type="Proteomes" id="UP000003093">
    <property type="component" value="Unassembled WGS sequence"/>
</dbReference>
<comment type="caution">
    <text evidence="1">The sequence shown here is derived from an EMBL/GenBank/DDBJ whole genome shotgun (WGS) entry which is preliminary data.</text>
</comment>
<evidence type="ECO:0000313" key="1">
    <source>
        <dbReference type="EMBL" id="EIA14404.1"/>
    </source>
</evidence>
<sequence length="46" mass="5675">MYNETHNIVLVKRKRHNILCFVCKCIIYEEITFKSNLTQKFNSYYQ</sequence>
<name>A0ABC9Q0S7_STAA5</name>